<keyword evidence="5" id="KW-1185">Reference proteome</keyword>
<dbReference type="SUPFAM" id="SSF57567">
    <property type="entry name" value="Serine protease inhibitors"/>
    <property type="match status" value="3"/>
</dbReference>
<dbReference type="InterPro" id="IPR051368">
    <property type="entry name" value="SerProtInhib-TIL_Domain"/>
</dbReference>
<dbReference type="PANTHER" id="PTHR23259">
    <property type="entry name" value="RIDDLE"/>
    <property type="match status" value="1"/>
</dbReference>
<dbReference type="InterPro" id="IPR036084">
    <property type="entry name" value="Ser_inhib-like_sf"/>
</dbReference>
<dbReference type="CDD" id="cd19941">
    <property type="entry name" value="TIL"/>
    <property type="match status" value="3"/>
</dbReference>
<dbReference type="AlphaFoldDB" id="A0A8J6BHD4"/>
<keyword evidence="2" id="KW-1015">Disulfide bond</keyword>
<evidence type="ECO:0000259" key="3">
    <source>
        <dbReference type="Pfam" id="PF01826"/>
    </source>
</evidence>
<dbReference type="OrthoDB" id="9904812at2759"/>
<feature type="non-terminal residue" evidence="4">
    <location>
        <position position="221"/>
    </location>
</feature>
<proteinExistence type="predicted"/>
<dbReference type="PANTHER" id="PTHR23259:SF70">
    <property type="entry name" value="ACCESSORY GLAND PROTEIN ACP62F-RELATED"/>
    <property type="match status" value="1"/>
</dbReference>
<keyword evidence="1" id="KW-0646">Protease inhibitor</keyword>
<sequence length="221" mass="23829">EPKCPKNQEWSECGTACPNNCENVGNKNRICPKYCKGGCVCREPLVFQSGSSGPCVLPEDCPKTDPVPSPKPTVHKCPKNQEWSECGTACPDNCENVGNKNRICPQYCKGGCVCREPLVFQSGSSGPCVLPKDCPKIDPIPSPKPTVPKCPKNQHWDDRGTACPKNCQNKDALIKCTADTVAGCFCNEGHVFQSGDSGPCVLPKDCPKPTYGESSEEQSFT</sequence>
<organism evidence="4 5">
    <name type="scientific">Eleutherodactylus coqui</name>
    <name type="common">Puerto Rican coqui</name>
    <dbReference type="NCBI Taxonomy" id="57060"/>
    <lineage>
        <taxon>Eukaryota</taxon>
        <taxon>Metazoa</taxon>
        <taxon>Chordata</taxon>
        <taxon>Craniata</taxon>
        <taxon>Vertebrata</taxon>
        <taxon>Euteleostomi</taxon>
        <taxon>Amphibia</taxon>
        <taxon>Batrachia</taxon>
        <taxon>Anura</taxon>
        <taxon>Neobatrachia</taxon>
        <taxon>Hyloidea</taxon>
        <taxon>Eleutherodactylidae</taxon>
        <taxon>Eleutherodactylinae</taxon>
        <taxon>Eleutherodactylus</taxon>
        <taxon>Eleutherodactylus</taxon>
    </lineage>
</organism>
<feature type="domain" description="TIL" evidence="3">
    <location>
        <begin position="4"/>
        <end position="61"/>
    </location>
</feature>
<name>A0A8J6BHD4_ELECQ</name>
<comment type="caution">
    <text evidence="4">The sequence shown here is derived from an EMBL/GenBank/DDBJ whole genome shotgun (WGS) entry which is preliminary data.</text>
</comment>
<evidence type="ECO:0000256" key="1">
    <source>
        <dbReference type="ARBA" id="ARBA00022690"/>
    </source>
</evidence>
<protein>
    <recommendedName>
        <fullName evidence="3">TIL domain-containing protein</fullName>
    </recommendedName>
</protein>
<evidence type="ECO:0000313" key="4">
    <source>
        <dbReference type="EMBL" id="KAG9463425.1"/>
    </source>
</evidence>
<accession>A0A8J6BHD4</accession>
<reference evidence="4" key="1">
    <citation type="thesis" date="2020" institute="ProQuest LLC" country="789 East Eisenhower Parkway, Ann Arbor, MI, USA">
        <title>Comparative Genomics and Chromosome Evolution.</title>
        <authorList>
            <person name="Mudd A.B."/>
        </authorList>
    </citation>
    <scope>NUCLEOTIDE SEQUENCE</scope>
    <source>
        <strain evidence="4">HN-11 Male</strain>
        <tissue evidence="4">Kidney and liver</tissue>
    </source>
</reference>
<dbReference type="EMBL" id="WNTK01006897">
    <property type="protein sequence ID" value="KAG9463425.1"/>
    <property type="molecule type" value="Genomic_DNA"/>
</dbReference>
<dbReference type="Pfam" id="PF01826">
    <property type="entry name" value="TIL"/>
    <property type="match status" value="3"/>
</dbReference>
<gene>
    <name evidence="4" type="ORF">GDO78_021763</name>
</gene>
<dbReference type="GO" id="GO:0030414">
    <property type="term" value="F:peptidase inhibitor activity"/>
    <property type="evidence" value="ECO:0007669"/>
    <property type="project" value="UniProtKB-KW"/>
</dbReference>
<feature type="domain" description="TIL" evidence="3">
    <location>
        <begin position="77"/>
        <end position="134"/>
    </location>
</feature>
<feature type="domain" description="TIL" evidence="3">
    <location>
        <begin position="150"/>
        <end position="206"/>
    </location>
</feature>
<evidence type="ECO:0000256" key="2">
    <source>
        <dbReference type="ARBA" id="ARBA00023157"/>
    </source>
</evidence>
<dbReference type="Proteomes" id="UP000770717">
    <property type="component" value="Unassembled WGS sequence"/>
</dbReference>
<evidence type="ECO:0000313" key="5">
    <source>
        <dbReference type="Proteomes" id="UP000770717"/>
    </source>
</evidence>
<dbReference type="Gene3D" id="2.10.25.10">
    <property type="entry name" value="Laminin"/>
    <property type="match status" value="3"/>
</dbReference>
<dbReference type="InterPro" id="IPR002919">
    <property type="entry name" value="TIL_dom"/>
</dbReference>